<name>A0A077SMV6_9METZ</name>
<dbReference type="InterPro" id="IPR029034">
    <property type="entry name" value="Cystine-knot_cytokine"/>
</dbReference>
<feature type="chain" id="PRO_5001724039" evidence="8">
    <location>
        <begin position="31"/>
        <end position="424"/>
    </location>
</feature>
<dbReference type="Pfam" id="PF00688">
    <property type="entry name" value="TGFb_propeptide"/>
    <property type="match status" value="1"/>
</dbReference>
<evidence type="ECO:0000256" key="1">
    <source>
        <dbReference type="ARBA" id="ARBA00004613"/>
    </source>
</evidence>
<sequence>MRHSLRTEFSAQALLAALLALALAVSRTRSATVLTAHAQAVSPSDAHETARKIARVIMGEEDLSGPKPNGPTEKEFREPARESMSTRKEQRRKDTILQLMEQSEENLSRSRDVEEYDITKNRTEQYDIIRAIPMTDTRKKGHNNCSIITFDLHQASHKEKLVRAELLLHTKLRVGAARSSGSGVRIVRIYRVGEDGSHQELITQKVIAFSPMIRDQDKIRWETFDVLPAVKQWMKGEPNHGLQLDVLANNESMKCGSRRDVHFVRGFNKLNRPVLLVYSHDYSEPIRRHGNQRVLAPYRRSHRSSSPAQEQSQSANLHRCMRREYNLDFLSAGILGDSLIAPATLDIGICNGECISPGSTNGMRLTNHARLQAVLHSNKTLEHIIPAPCCSPNTMGSRSFIYHVQGTVVARIRHDVVVESCGCR</sequence>
<dbReference type="InterPro" id="IPR015615">
    <property type="entry name" value="TGF-beta-rel"/>
</dbReference>
<feature type="signal peptide" evidence="8">
    <location>
        <begin position="1"/>
        <end position="30"/>
    </location>
</feature>
<dbReference type="PANTHER" id="PTHR11848:SF302">
    <property type="entry name" value="TGF-BETA FAMILY PROFILE DOMAIN-CONTAINING PROTEIN"/>
    <property type="match status" value="1"/>
</dbReference>
<dbReference type="Pfam" id="PF00019">
    <property type="entry name" value="TGF_beta"/>
    <property type="match status" value="1"/>
</dbReference>
<dbReference type="Gene3D" id="2.60.120.970">
    <property type="match status" value="1"/>
</dbReference>
<dbReference type="PANTHER" id="PTHR11848">
    <property type="entry name" value="TGF-BETA FAMILY"/>
    <property type="match status" value="1"/>
</dbReference>
<dbReference type="InterPro" id="IPR001839">
    <property type="entry name" value="TGF-b_C"/>
</dbReference>
<feature type="compositionally biased region" description="Basic and acidic residues" evidence="7">
    <location>
        <begin position="72"/>
        <end position="94"/>
    </location>
</feature>
<gene>
    <name evidence="10" type="primary">TgfBC</name>
</gene>
<evidence type="ECO:0000256" key="6">
    <source>
        <dbReference type="RuleBase" id="RU000354"/>
    </source>
</evidence>
<dbReference type="GO" id="GO:0005615">
    <property type="term" value="C:extracellular space"/>
    <property type="evidence" value="ECO:0007669"/>
    <property type="project" value="TreeGrafter"/>
</dbReference>
<keyword evidence="5" id="KW-1015">Disulfide bond</keyword>
<keyword evidence="4 6" id="KW-0339">Growth factor</keyword>
<evidence type="ECO:0000256" key="8">
    <source>
        <dbReference type="SAM" id="SignalP"/>
    </source>
</evidence>
<dbReference type="InterPro" id="IPR001111">
    <property type="entry name" value="TGF-b_propeptide"/>
</dbReference>
<evidence type="ECO:0000256" key="7">
    <source>
        <dbReference type="SAM" id="MobiDB-lite"/>
    </source>
</evidence>
<feature type="domain" description="TGF-beta family profile" evidence="9">
    <location>
        <begin position="300"/>
        <end position="424"/>
    </location>
</feature>
<evidence type="ECO:0000256" key="5">
    <source>
        <dbReference type="ARBA" id="ARBA00023157"/>
    </source>
</evidence>
<dbReference type="GO" id="GO:0005125">
    <property type="term" value="F:cytokine activity"/>
    <property type="evidence" value="ECO:0007669"/>
    <property type="project" value="TreeGrafter"/>
</dbReference>
<comment type="subcellular location">
    <subcellularLocation>
        <location evidence="1">Secreted</location>
    </subcellularLocation>
</comment>
<evidence type="ECO:0000259" key="9">
    <source>
        <dbReference type="PROSITE" id="PS51362"/>
    </source>
</evidence>
<protein>
    <submittedName>
        <fullName evidence="10">Transforming growth factor beta C SciTgfBC</fullName>
    </submittedName>
</protein>
<feature type="region of interest" description="Disordered" evidence="7">
    <location>
        <begin position="59"/>
        <end position="94"/>
    </location>
</feature>
<evidence type="ECO:0000256" key="2">
    <source>
        <dbReference type="ARBA" id="ARBA00006656"/>
    </source>
</evidence>
<dbReference type="CDD" id="cd13756">
    <property type="entry name" value="TGF_beta_BMPs_GDFs"/>
    <property type="match status" value="1"/>
</dbReference>
<dbReference type="EMBL" id="HG973383">
    <property type="protein sequence ID" value="CDO67922.1"/>
    <property type="molecule type" value="mRNA"/>
</dbReference>
<dbReference type="PROSITE" id="PS51362">
    <property type="entry name" value="TGF_BETA_2"/>
    <property type="match status" value="1"/>
</dbReference>
<dbReference type="GO" id="GO:0008083">
    <property type="term" value="F:growth factor activity"/>
    <property type="evidence" value="ECO:0007669"/>
    <property type="project" value="UniProtKB-KW"/>
</dbReference>
<keyword evidence="3" id="KW-0964">Secreted</keyword>
<proteinExistence type="evidence at transcript level"/>
<dbReference type="AlphaFoldDB" id="A0A077SMV6"/>
<dbReference type="SUPFAM" id="SSF57501">
    <property type="entry name" value="Cystine-knot cytokines"/>
    <property type="match status" value="1"/>
</dbReference>
<accession>A0A077SMV6</accession>
<keyword evidence="8" id="KW-0732">Signal</keyword>
<evidence type="ECO:0000256" key="4">
    <source>
        <dbReference type="ARBA" id="ARBA00023030"/>
    </source>
</evidence>
<dbReference type="SMART" id="SM00204">
    <property type="entry name" value="TGFB"/>
    <property type="match status" value="1"/>
</dbReference>
<feature type="non-terminal residue" evidence="10">
    <location>
        <position position="1"/>
    </location>
</feature>
<reference evidence="10" key="1">
    <citation type="journal article" date="2014" name="Nat. Commun.">
        <title>Developmental gene expression provides clues to relationships between sponge and eumetazoan body plans.</title>
        <authorList>
            <person name="Leininger S."/>
            <person name="Adamski M."/>
            <person name="Bergum B."/>
            <person name="Guder C."/>
            <person name="Liu J."/>
            <person name="Laplante M."/>
            <person name="Brate J."/>
            <person name="Hoffmann F."/>
            <person name="Fortunato S."/>
            <person name="Jordal S."/>
            <person name="Rapp H.T."/>
            <person name="Adamska M."/>
        </authorList>
    </citation>
    <scope>NUCLEOTIDE SEQUENCE</scope>
</reference>
<organism evidence="10">
    <name type="scientific">Sycon ciliatum</name>
    <dbReference type="NCBI Taxonomy" id="27933"/>
    <lineage>
        <taxon>Eukaryota</taxon>
        <taxon>Metazoa</taxon>
        <taxon>Porifera</taxon>
        <taxon>Calcarea</taxon>
        <taxon>Calcaronea</taxon>
        <taxon>Leucosolenida</taxon>
        <taxon>Sycettidae</taxon>
        <taxon>Sycon</taxon>
    </lineage>
</organism>
<comment type="similarity">
    <text evidence="2 6">Belongs to the TGF-beta family.</text>
</comment>
<evidence type="ECO:0000256" key="3">
    <source>
        <dbReference type="ARBA" id="ARBA00022525"/>
    </source>
</evidence>
<dbReference type="Gene3D" id="2.10.90.10">
    <property type="entry name" value="Cystine-knot cytokines"/>
    <property type="match status" value="1"/>
</dbReference>
<evidence type="ECO:0000313" key="10">
    <source>
        <dbReference type="EMBL" id="CDO67922.1"/>
    </source>
</evidence>